<evidence type="ECO:0000256" key="3">
    <source>
        <dbReference type="ARBA" id="ARBA00011233"/>
    </source>
</evidence>
<dbReference type="EMBL" id="BMDW01000002">
    <property type="protein sequence ID" value="GGA38053.1"/>
    <property type="molecule type" value="Genomic_DNA"/>
</dbReference>
<organism evidence="6 7">
    <name type="scientific">Sphingomonas psychrolutea</name>
    <dbReference type="NCBI Taxonomy" id="1259676"/>
    <lineage>
        <taxon>Bacteria</taxon>
        <taxon>Pseudomonadati</taxon>
        <taxon>Pseudomonadota</taxon>
        <taxon>Alphaproteobacteria</taxon>
        <taxon>Sphingomonadales</taxon>
        <taxon>Sphingomonadaceae</taxon>
        <taxon>Sphingomonas</taxon>
    </lineage>
</organism>
<dbReference type="PANTHER" id="PTHR30246">
    <property type="entry name" value="2-KETO-3-DEOXY-6-PHOSPHOGLUCONATE ALDOLASE"/>
    <property type="match status" value="1"/>
</dbReference>
<evidence type="ECO:0000256" key="5">
    <source>
        <dbReference type="ARBA" id="ARBA00023277"/>
    </source>
</evidence>
<comment type="subunit">
    <text evidence="3">Homotrimer.</text>
</comment>
<dbReference type="Proteomes" id="UP000618591">
    <property type="component" value="Unassembled WGS sequence"/>
</dbReference>
<comment type="pathway">
    <text evidence="1">Carbohydrate acid metabolism.</text>
</comment>
<dbReference type="RefSeq" id="WP_188445318.1">
    <property type="nucleotide sequence ID" value="NZ_BMDW01000002.1"/>
</dbReference>
<proteinExistence type="inferred from homology"/>
<comment type="caution">
    <text evidence="6">The sequence shown here is derived from an EMBL/GenBank/DDBJ whole genome shotgun (WGS) entry which is preliminary data.</text>
</comment>
<gene>
    <name evidence="6" type="ORF">GCM10011395_05470</name>
</gene>
<name>A0ABQ1G752_9SPHN</name>
<keyword evidence="7" id="KW-1185">Reference proteome</keyword>
<evidence type="ECO:0000256" key="1">
    <source>
        <dbReference type="ARBA" id="ARBA00004761"/>
    </source>
</evidence>
<dbReference type="CDD" id="cd00452">
    <property type="entry name" value="KDPG_aldolase"/>
    <property type="match status" value="1"/>
</dbReference>
<evidence type="ECO:0000256" key="2">
    <source>
        <dbReference type="ARBA" id="ARBA00006906"/>
    </source>
</evidence>
<protein>
    <submittedName>
        <fullName evidence="6">2-dehydro-3-deoxy-6-phosphogalactonate aldolase</fullName>
    </submittedName>
</protein>
<keyword evidence="4" id="KW-0456">Lyase</keyword>
<dbReference type="Gene3D" id="3.20.20.70">
    <property type="entry name" value="Aldolase class I"/>
    <property type="match status" value="1"/>
</dbReference>
<evidence type="ECO:0000256" key="4">
    <source>
        <dbReference type="ARBA" id="ARBA00023239"/>
    </source>
</evidence>
<reference evidence="7" key="1">
    <citation type="journal article" date="2019" name="Int. J. Syst. Evol. Microbiol.">
        <title>The Global Catalogue of Microorganisms (GCM) 10K type strain sequencing project: providing services to taxonomists for standard genome sequencing and annotation.</title>
        <authorList>
            <consortium name="The Broad Institute Genomics Platform"/>
            <consortium name="The Broad Institute Genome Sequencing Center for Infectious Disease"/>
            <person name="Wu L."/>
            <person name="Ma J."/>
        </authorList>
    </citation>
    <scope>NUCLEOTIDE SEQUENCE [LARGE SCALE GENOMIC DNA]</scope>
    <source>
        <strain evidence="7">CGMCC 1.10106</strain>
    </source>
</reference>
<dbReference type="InterPro" id="IPR000887">
    <property type="entry name" value="Aldlse_KDPG_KHG"/>
</dbReference>
<keyword evidence="5" id="KW-0119">Carbohydrate metabolism</keyword>
<dbReference type="NCBIfam" id="NF006600">
    <property type="entry name" value="PRK09140.1"/>
    <property type="match status" value="1"/>
</dbReference>
<dbReference type="PANTHER" id="PTHR30246:SF1">
    <property type="entry name" value="2-DEHYDRO-3-DEOXY-6-PHOSPHOGALACTONATE ALDOLASE-RELATED"/>
    <property type="match status" value="1"/>
</dbReference>
<sequence>MTMPADFASALDRFPLVAILRGILSAEVLAVGDALVEAGFTLIEVPLNSPDPLISIERLARHLDGVAVVGAGTVLTPVDVAEVAAAGGRMIVSPNTNPQVIAASAAAGLASLPGCGTASEAFAALAAGAHALKFFPAEAINPSVVKALAAVLPAAVPKLVVGGITPETMQPWVAAGAGGFGLGSALYKKGDTAATVAGNARAFAAALDALGLRPSR</sequence>
<dbReference type="InterPro" id="IPR013785">
    <property type="entry name" value="Aldolase_TIM"/>
</dbReference>
<dbReference type="SUPFAM" id="SSF51569">
    <property type="entry name" value="Aldolase"/>
    <property type="match status" value="1"/>
</dbReference>
<dbReference type="Pfam" id="PF01081">
    <property type="entry name" value="Aldolase"/>
    <property type="match status" value="1"/>
</dbReference>
<evidence type="ECO:0000313" key="6">
    <source>
        <dbReference type="EMBL" id="GGA38053.1"/>
    </source>
</evidence>
<evidence type="ECO:0000313" key="7">
    <source>
        <dbReference type="Proteomes" id="UP000618591"/>
    </source>
</evidence>
<accession>A0ABQ1G752</accession>
<comment type="similarity">
    <text evidence="2">Belongs to the KHG/KDPG aldolase family.</text>
</comment>